<sequence length="233" mass="25211">MRQGAVGHVRVVMRGGRALVEKRMADPARHDTELLALRALAQTSIPAPAVVDASPGRILMTLMPGERLDEADADTRREGMRASAVLLRRLHETPVPQGLPAAPDDARIIRSYRDVGGPPLPLSIPEASGPAAFCHGDWTDGNLLVVDGRVSAVVDWEAAHVGDPVRELARAAWAASRKDARCLDDMTAAYGADRDLVRAWAAVHAAELWLWFAEAGPPEHLARLTAELRSWPL</sequence>
<comment type="caution">
    <text evidence="2">The sequence shown here is derived from an EMBL/GenBank/DDBJ whole genome shotgun (WGS) entry which is preliminary data.</text>
</comment>
<evidence type="ECO:0000259" key="1">
    <source>
        <dbReference type="Pfam" id="PF01636"/>
    </source>
</evidence>
<dbReference type="InterPro" id="IPR051678">
    <property type="entry name" value="AGP_Transferase"/>
</dbReference>
<dbReference type="SUPFAM" id="SSF56112">
    <property type="entry name" value="Protein kinase-like (PK-like)"/>
    <property type="match status" value="1"/>
</dbReference>
<reference evidence="2" key="1">
    <citation type="journal article" date="2014" name="Int. J. Syst. Evol. Microbiol.">
        <title>Complete genome sequence of Corynebacterium casei LMG S-19264T (=DSM 44701T), isolated from a smear-ripened cheese.</title>
        <authorList>
            <consortium name="US DOE Joint Genome Institute (JGI-PGF)"/>
            <person name="Walter F."/>
            <person name="Albersmeier A."/>
            <person name="Kalinowski J."/>
            <person name="Ruckert C."/>
        </authorList>
    </citation>
    <scope>NUCLEOTIDE SEQUENCE</scope>
    <source>
        <strain evidence="2">VKM Ac-1020</strain>
    </source>
</reference>
<dbReference type="Gene3D" id="3.90.1200.10">
    <property type="match status" value="1"/>
</dbReference>
<accession>A0A9W6H253</accession>
<dbReference type="Pfam" id="PF01636">
    <property type="entry name" value="APH"/>
    <property type="match status" value="1"/>
</dbReference>
<evidence type="ECO:0000313" key="3">
    <source>
        <dbReference type="Proteomes" id="UP001142462"/>
    </source>
</evidence>
<proteinExistence type="predicted"/>
<keyword evidence="3" id="KW-1185">Reference proteome</keyword>
<reference evidence="2" key="2">
    <citation type="submission" date="2023-01" db="EMBL/GenBank/DDBJ databases">
        <authorList>
            <person name="Sun Q."/>
            <person name="Evtushenko L."/>
        </authorList>
    </citation>
    <scope>NUCLEOTIDE SEQUENCE</scope>
    <source>
        <strain evidence="2">VKM Ac-1020</strain>
    </source>
</reference>
<dbReference type="PANTHER" id="PTHR21310">
    <property type="entry name" value="AMINOGLYCOSIDE PHOSPHOTRANSFERASE-RELATED-RELATED"/>
    <property type="match status" value="1"/>
</dbReference>
<dbReference type="AlphaFoldDB" id="A0A9W6H253"/>
<dbReference type="Proteomes" id="UP001142462">
    <property type="component" value="Unassembled WGS sequence"/>
</dbReference>
<feature type="domain" description="Aminoglycoside phosphotransferase" evidence="1">
    <location>
        <begin position="32"/>
        <end position="200"/>
    </location>
</feature>
<dbReference type="InterPro" id="IPR011009">
    <property type="entry name" value="Kinase-like_dom_sf"/>
</dbReference>
<dbReference type="RefSeq" id="WP_271172323.1">
    <property type="nucleotide sequence ID" value="NZ_BSEJ01000002.1"/>
</dbReference>
<dbReference type="EMBL" id="BSEJ01000002">
    <property type="protein sequence ID" value="GLJ60604.1"/>
    <property type="molecule type" value="Genomic_DNA"/>
</dbReference>
<dbReference type="InterPro" id="IPR002575">
    <property type="entry name" value="Aminoglycoside_PTrfase"/>
</dbReference>
<protein>
    <recommendedName>
        <fullName evidence="1">Aminoglycoside phosphotransferase domain-containing protein</fullName>
    </recommendedName>
</protein>
<name>A0A9W6H253_9MICO</name>
<organism evidence="2 3">
    <name type="scientific">Microbacterium barkeri</name>
    <dbReference type="NCBI Taxonomy" id="33917"/>
    <lineage>
        <taxon>Bacteria</taxon>
        <taxon>Bacillati</taxon>
        <taxon>Actinomycetota</taxon>
        <taxon>Actinomycetes</taxon>
        <taxon>Micrococcales</taxon>
        <taxon>Microbacteriaceae</taxon>
        <taxon>Microbacterium</taxon>
    </lineage>
</organism>
<gene>
    <name evidence="2" type="ORF">GCM10017576_07330</name>
</gene>
<evidence type="ECO:0000313" key="2">
    <source>
        <dbReference type="EMBL" id="GLJ60604.1"/>
    </source>
</evidence>